<evidence type="ECO:0000256" key="2">
    <source>
        <dbReference type="ARBA" id="ARBA00022448"/>
    </source>
</evidence>
<proteinExistence type="predicted"/>
<feature type="transmembrane region" description="Helical" evidence="7">
    <location>
        <begin position="320"/>
        <end position="340"/>
    </location>
</feature>
<keyword evidence="10" id="KW-1185">Reference proteome</keyword>
<sequence length="599" mass="63740">MAPSERTPLLPASSNSVRGHAVAAAPLSPAAVEHKQPHVDPSELIPLTRNQRFGIMSGLWLATFLGALDMTITAALLNPIASSFGAAQRSGFLGTAFLLSNLTFTPLYGRLCDILGRRIANASAIFLFTLGTFLCAIAPSMNFLIMARFIAGAGGGGINTTSTVISADLFPLKQRGLLGSISTCIWAIGGALGGPLGGFLTDYLGWRTAFGLQVPLLLVSLLSGLKQISYKVEGHREKESAREKLARIDWVGCGSVFVGMGAFLVLLGAKNNENLPWSHPLVIACLVVAPAFLALFVVNEGFWAREPILPFRILRQRTPLFVMLVTVFVAVCNFGVLYSLPVWFLTQFDGVTAGQAGAHLFPTSIGNVVGGFVAGVIIHRTGRYRGASAVAGFVSVIGVILISRLTPTSPKIAQWLDIFPMGFGFNHILNTSFVALMAAVPHTDMPAVTGCMWLFRTTGQVVGVAMTSAILQGTLGHELGEKLTGKGSAKLIRAIRSDSSILPSLPPATRQIAREAYALALRHTFWFCAVGAVGAWLSVCFVPNLDLNAARSAPPAAQAAPRTLDEEEQAPLLPADEADEAIAERRLERDAAESERTRA</sequence>
<dbReference type="Gene3D" id="1.20.1250.20">
    <property type="entry name" value="MFS general substrate transporter like domains"/>
    <property type="match status" value="1"/>
</dbReference>
<evidence type="ECO:0000259" key="8">
    <source>
        <dbReference type="PROSITE" id="PS50850"/>
    </source>
</evidence>
<dbReference type="AlphaFoldDB" id="A0AAV5GMG5"/>
<reference evidence="9 10" key="1">
    <citation type="submission" date="2021-12" db="EMBL/GenBank/DDBJ databases">
        <title>High titer production of polyol ester of fatty acids by Rhodotorula paludigena BS15 towards product separation-free biomass refinery.</title>
        <authorList>
            <person name="Mano J."/>
            <person name="Ono H."/>
            <person name="Tanaka T."/>
            <person name="Naito K."/>
            <person name="Sushida H."/>
            <person name="Ike M."/>
            <person name="Tokuyasu K."/>
            <person name="Kitaoka M."/>
        </authorList>
    </citation>
    <scope>NUCLEOTIDE SEQUENCE [LARGE SCALE GENOMIC DNA]</scope>
    <source>
        <strain evidence="9 10">BS15</strain>
    </source>
</reference>
<comment type="subcellular location">
    <subcellularLocation>
        <location evidence="1">Endomembrane system</location>
        <topology evidence="1">Multi-pass membrane protein</topology>
    </subcellularLocation>
</comment>
<feature type="transmembrane region" description="Helical" evidence="7">
    <location>
        <begin position="386"/>
        <end position="406"/>
    </location>
</feature>
<dbReference type="GO" id="GO:0000329">
    <property type="term" value="C:fungal-type vacuole membrane"/>
    <property type="evidence" value="ECO:0007669"/>
    <property type="project" value="TreeGrafter"/>
</dbReference>
<evidence type="ECO:0000313" key="9">
    <source>
        <dbReference type="EMBL" id="GJN93486.1"/>
    </source>
</evidence>
<feature type="transmembrane region" description="Helical" evidence="7">
    <location>
        <begin position="453"/>
        <end position="471"/>
    </location>
</feature>
<evidence type="ECO:0000256" key="1">
    <source>
        <dbReference type="ARBA" id="ARBA00004127"/>
    </source>
</evidence>
<feature type="domain" description="Major facilitator superfamily (MFS) profile" evidence="8">
    <location>
        <begin position="55"/>
        <end position="546"/>
    </location>
</feature>
<dbReference type="GO" id="GO:0005886">
    <property type="term" value="C:plasma membrane"/>
    <property type="evidence" value="ECO:0007669"/>
    <property type="project" value="TreeGrafter"/>
</dbReference>
<evidence type="ECO:0000256" key="5">
    <source>
        <dbReference type="ARBA" id="ARBA00023136"/>
    </source>
</evidence>
<protein>
    <recommendedName>
        <fullName evidence="8">Major facilitator superfamily (MFS) profile domain-containing protein</fullName>
    </recommendedName>
</protein>
<keyword evidence="4 7" id="KW-1133">Transmembrane helix</keyword>
<dbReference type="GO" id="GO:0012505">
    <property type="term" value="C:endomembrane system"/>
    <property type="evidence" value="ECO:0007669"/>
    <property type="project" value="UniProtKB-SubCell"/>
</dbReference>
<name>A0AAV5GMG5_9BASI</name>
<feature type="transmembrane region" description="Helical" evidence="7">
    <location>
        <begin position="87"/>
        <end position="107"/>
    </location>
</feature>
<evidence type="ECO:0000256" key="4">
    <source>
        <dbReference type="ARBA" id="ARBA00022989"/>
    </source>
</evidence>
<feature type="transmembrane region" description="Helical" evidence="7">
    <location>
        <begin position="246"/>
        <end position="269"/>
    </location>
</feature>
<evidence type="ECO:0000256" key="6">
    <source>
        <dbReference type="SAM" id="MobiDB-lite"/>
    </source>
</evidence>
<evidence type="ECO:0000313" key="10">
    <source>
        <dbReference type="Proteomes" id="UP001342314"/>
    </source>
</evidence>
<feature type="transmembrane region" description="Helical" evidence="7">
    <location>
        <begin position="281"/>
        <end position="299"/>
    </location>
</feature>
<feature type="transmembrane region" description="Helical" evidence="7">
    <location>
        <begin position="360"/>
        <end position="379"/>
    </location>
</feature>
<dbReference type="InterPro" id="IPR036259">
    <property type="entry name" value="MFS_trans_sf"/>
</dbReference>
<dbReference type="PANTHER" id="PTHR23501">
    <property type="entry name" value="MAJOR FACILITATOR SUPERFAMILY"/>
    <property type="match status" value="1"/>
</dbReference>
<keyword evidence="2" id="KW-0813">Transport</keyword>
<dbReference type="Pfam" id="PF07690">
    <property type="entry name" value="MFS_1"/>
    <property type="match status" value="1"/>
</dbReference>
<feature type="compositionally biased region" description="Basic and acidic residues" evidence="6">
    <location>
        <begin position="582"/>
        <end position="599"/>
    </location>
</feature>
<dbReference type="InterPro" id="IPR020846">
    <property type="entry name" value="MFS_dom"/>
</dbReference>
<keyword evidence="5 7" id="KW-0472">Membrane</keyword>
<dbReference type="Proteomes" id="UP001342314">
    <property type="component" value="Unassembled WGS sequence"/>
</dbReference>
<feature type="transmembrane region" description="Helical" evidence="7">
    <location>
        <begin position="177"/>
        <end position="198"/>
    </location>
</feature>
<feature type="transmembrane region" description="Helical" evidence="7">
    <location>
        <begin position="524"/>
        <end position="542"/>
    </location>
</feature>
<dbReference type="PROSITE" id="PS50850">
    <property type="entry name" value="MFS"/>
    <property type="match status" value="1"/>
</dbReference>
<evidence type="ECO:0000256" key="3">
    <source>
        <dbReference type="ARBA" id="ARBA00022692"/>
    </source>
</evidence>
<feature type="transmembrane region" description="Helical" evidence="7">
    <location>
        <begin position="204"/>
        <end position="225"/>
    </location>
</feature>
<feature type="transmembrane region" description="Helical" evidence="7">
    <location>
        <begin position="145"/>
        <end position="165"/>
    </location>
</feature>
<gene>
    <name evidence="9" type="ORF">Rhopal_006543-T1</name>
</gene>
<feature type="region of interest" description="Disordered" evidence="6">
    <location>
        <begin position="555"/>
        <end position="599"/>
    </location>
</feature>
<feature type="transmembrane region" description="Helical" evidence="7">
    <location>
        <begin position="59"/>
        <end position="81"/>
    </location>
</feature>
<keyword evidence="3 7" id="KW-0812">Transmembrane</keyword>
<dbReference type="PANTHER" id="PTHR23501:SF191">
    <property type="entry name" value="VACUOLAR BASIC AMINO ACID TRANSPORTER 4"/>
    <property type="match status" value="1"/>
</dbReference>
<feature type="transmembrane region" description="Helical" evidence="7">
    <location>
        <begin position="119"/>
        <end position="139"/>
    </location>
</feature>
<dbReference type="SUPFAM" id="SSF103473">
    <property type="entry name" value="MFS general substrate transporter"/>
    <property type="match status" value="1"/>
</dbReference>
<dbReference type="GO" id="GO:0015174">
    <property type="term" value="F:basic amino acid transmembrane transporter activity"/>
    <property type="evidence" value="ECO:0007669"/>
    <property type="project" value="TreeGrafter"/>
</dbReference>
<comment type="caution">
    <text evidence="9">The sequence shown here is derived from an EMBL/GenBank/DDBJ whole genome shotgun (WGS) entry which is preliminary data.</text>
</comment>
<dbReference type="EMBL" id="BQKY01000014">
    <property type="protein sequence ID" value="GJN93486.1"/>
    <property type="molecule type" value="Genomic_DNA"/>
</dbReference>
<feature type="transmembrane region" description="Helical" evidence="7">
    <location>
        <begin position="418"/>
        <end position="441"/>
    </location>
</feature>
<accession>A0AAV5GMG5</accession>
<dbReference type="InterPro" id="IPR011701">
    <property type="entry name" value="MFS"/>
</dbReference>
<organism evidence="9 10">
    <name type="scientific">Rhodotorula paludigena</name>
    <dbReference type="NCBI Taxonomy" id="86838"/>
    <lineage>
        <taxon>Eukaryota</taxon>
        <taxon>Fungi</taxon>
        <taxon>Dikarya</taxon>
        <taxon>Basidiomycota</taxon>
        <taxon>Pucciniomycotina</taxon>
        <taxon>Microbotryomycetes</taxon>
        <taxon>Sporidiobolales</taxon>
        <taxon>Sporidiobolaceae</taxon>
        <taxon>Rhodotorula</taxon>
    </lineage>
</organism>
<evidence type="ECO:0000256" key="7">
    <source>
        <dbReference type="SAM" id="Phobius"/>
    </source>
</evidence>